<comment type="subcellular location">
    <subcellularLocation>
        <location evidence="1">Mitochondrion inner membrane</location>
        <topology evidence="1">Multi-pass membrane protein</topology>
    </subcellularLocation>
</comment>
<evidence type="ECO:0000259" key="19">
    <source>
        <dbReference type="Pfam" id="PF06455"/>
    </source>
</evidence>
<evidence type="ECO:0000313" key="20">
    <source>
        <dbReference type="EMBL" id="AKD00048.1"/>
    </source>
</evidence>
<name>A0A0F6PZR6_9BILA</name>
<feature type="transmembrane region" description="Helical" evidence="16">
    <location>
        <begin position="424"/>
        <end position="446"/>
    </location>
</feature>
<evidence type="ECO:0000256" key="12">
    <source>
        <dbReference type="ARBA" id="ARBA00023075"/>
    </source>
</evidence>
<organism evidence="20">
    <name type="scientific">Lepidodermella squamata</name>
    <dbReference type="NCBI Taxonomy" id="1194616"/>
    <lineage>
        <taxon>Eukaryota</taxon>
        <taxon>Metazoa</taxon>
        <taxon>Spiralia</taxon>
        <taxon>Lophotrochozoa</taxon>
        <taxon>Gastrotricha</taxon>
        <taxon>Chaetonotida</taxon>
        <taxon>Paucitubulatina</taxon>
        <taxon>Chaetonotidae</taxon>
        <taxon>Lepidodermella</taxon>
    </lineage>
</organism>
<keyword evidence="11 16" id="KW-0520">NAD</keyword>
<keyword evidence="5" id="KW-0679">Respiratory chain</keyword>
<feature type="transmembrane region" description="Helical" evidence="16">
    <location>
        <begin position="144"/>
        <end position="168"/>
    </location>
</feature>
<feature type="transmembrane region" description="Helical" evidence="16">
    <location>
        <begin position="300"/>
        <end position="321"/>
    </location>
</feature>
<dbReference type="PRINTS" id="PR01434">
    <property type="entry name" value="NADHDHGNASE5"/>
</dbReference>
<evidence type="ECO:0000256" key="10">
    <source>
        <dbReference type="ARBA" id="ARBA00022989"/>
    </source>
</evidence>
<feature type="transmembrane region" description="Helical" evidence="16">
    <location>
        <begin position="206"/>
        <end position="229"/>
    </location>
</feature>
<reference evidence="20" key="1">
    <citation type="journal article" date="2015" name="Mol. Phylogenet. Evol.">
        <title>Elucidating the phylogenetic position of Gnathostomulida and first mitochondrial genomes of Gnathostomulida, Gastrotricha and Polycladida (Platyhelminthes).</title>
        <authorList>
            <person name="Golombek A."/>
            <person name="Tobergte S."/>
            <person name="Struck T.H."/>
        </authorList>
    </citation>
    <scope>NUCLEOTIDE SEQUENCE</scope>
</reference>
<dbReference type="GO" id="GO:0015990">
    <property type="term" value="P:electron transport coupled proton transport"/>
    <property type="evidence" value="ECO:0007669"/>
    <property type="project" value="TreeGrafter"/>
</dbReference>
<gene>
    <name evidence="20" type="primary">nad5</name>
</gene>
<feature type="transmembrane region" description="Helical" evidence="16">
    <location>
        <begin position="517"/>
        <end position="537"/>
    </location>
</feature>
<keyword evidence="9" id="KW-0249">Electron transport</keyword>
<evidence type="ECO:0000256" key="4">
    <source>
        <dbReference type="ARBA" id="ARBA00022448"/>
    </source>
</evidence>
<evidence type="ECO:0000259" key="17">
    <source>
        <dbReference type="Pfam" id="PF00361"/>
    </source>
</evidence>
<dbReference type="GO" id="GO:0008137">
    <property type="term" value="F:NADH dehydrogenase (ubiquinone) activity"/>
    <property type="evidence" value="ECO:0007669"/>
    <property type="project" value="UniProtKB-EC"/>
</dbReference>
<dbReference type="EC" id="7.1.1.2" evidence="2 16"/>
<dbReference type="Pfam" id="PF00662">
    <property type="entry name" value="Proton_antipo_N"/>
    <property type="match status" value="1"/>
</dbReference>
<evidence type="ECO:0000256" key="9">
    <source>
        <dbReference type="ARBA" id="ARBA00022982"/>
    </source>
</evidence>
<feature type="domain" description="NADH-Ubiquinone oxidoreductase (complex I) chain 5 N-terminal" evidence="18">
    <location>
        <begin position="11"/>
        <end position="56"/>
    </location>
</feature>
<comment type="similarity">
    <text evidence="16">Belongs to the complex I subunit 5 family.</text>
</comment>
<keyword evidence="8" id="KW-1278">Translocase</keyword>
<geneLocation type="mitochondrion" evidence="20"/>
<keyword evidence="14 16" id="KW-0472">Membrane</keyword>
<dbReference type="InterPro" id="IPR001750">
    <property type="entry name" value="ND/Mrp_TM"/>
</dbReference>
<evidence type="ECO:0000256" key="14">
    <source>
        <dbReference type="ARBA" id="ARBA00023136"/>
    </source>
</evidence>
<feature type="transmembrane region" description="Helical" evidence="16">
    <location>
        <begin position="341"/>
        <end position="364"/>
    </location>
</feature>
<dbReference type="InterPro" id="IPR010934">
    <property type="entry name" value="NADH_DH_su5_C"/>
</dbReference>
<evidence type="ECO:0000256" key="3">
    <source>
        <dbReference type="ARBA" id="ARBA00021096"/>
    </source>
</evidence>
<evidence type="ECO:0000259" key="18">
    <source>
        <dbReference type="Pfam" id="PF00662"/>
    </source>
</evidence>
<evidence type="ECO:0000256" key="6">
    <source>
        <dbReference type="ARBA" id="ARBA00022692"/>
    </source>
</evidence>
<dbReference type="Pfam" id="PF06455">
    <property type="entry name" value="NADH5_C"/>
    <property type="match status" value="1"/>
</dbReference>
<evidence type="ECO:0000256" key="16">
    <source>
        <dbReference type="RuleBase" id="RU003404"/>
    </source>
</evidence>
<evidence type="ECO:0000256" key="1">
    <source>
        <dbReference type="ARBA" id="ARBA00004448"/>
    </source>
</evidence>
<feature type="transmembrane region" description="Helical" evidence="16">
    <location>
        <begin position="236"/>
        <end position="262"/>
    </location>
</feature>
<dbReference type="EMBL" id="KP965862">
    <property type="protein sequence ID" value="AKD00048.1"/>
    <property type="molecule type" value="Genomic_DNA"/>
</dbReference>
<keyword evidence="10 16" id="KW-1133">Transmembrane helix</keyword>
<feature type="domain" description="NADH dehydrogenase subunit 5 C-terminal" evidence="19">
    <location>
        <begin position="358"/>
        <end position="534"/>
    </location>
</feature>
<comment type="function">
    <text evidence="16">Core subunit of the mitochondrial membrane respiratory chain NADH dehydrogenase (Complex I) which catalyzes electron transfer from NADH through the respiratory chain, using ubiquinone as an electron acceptor. Essential for the catalytic activity and assembly of complex I.</text>
</comment>
<feature type="transmembrane region" description="Helical" evidence="16">
    <location>
        <begin position="55"/>
        <end position="81"/>
    </location>
</feature>
<feature type="transmembrane region" description="Helical" evidence="16">
    <location>
        <begin position="180"/>
        <end position="200"/>
    </location>
</feature>
<dbReference type="PANTHER" id="PTHR42829:SF2">
    <property type="entry name" value="NADH-UBIQUINONE OXIDOREDUCTASE CHAIN 5"/>
    <property type="match status" value="1"/>
</dbReference>
<dbReference type="GO" id="GO:0003954">
    <property type="term" value="F:NADH dehydrogenase activity"/>
    <property type="evidence" value="ECO:0007669"/>
    <property type="project" value="TreeGrafter"/>
</dbReference>
<evidence type="ECO:0000256" key="15">
    <source>
        <dbReference type="ARBA" id="ARBA00049551"/>
    </source>
</evidence>
<proteinExistence type="inferred from homology"/>
<accession>A0A0F6PZR6</accession>
<feature type="transmembrane region" description="Helical" evidence="16">
    <location>
        <begin position="20"/>
        <end position="43"/>
    </location>
</feature>
<dbReference type="PANTHER" id="PTHR42829">
    <property type="entry name" value="NADH-UBIQUINONE OXIDOREDUCTASE CHAIN 5"/>
    <property type="match status" value="1"/>
</dbReference>
<dbReference type="Pfam" id="PF00361">
    <property type="entry name" value="Proton_antipo_M"/>
    <property type="match status" value="1"/>
</dbReference>
<evidence type="ECO:0000256" key="5">
    <source>
        <dbReference type="ARBA" id="ARBA00022660"/>
    </source>
</evidence>
<evidence type="ECO:0000256" key="13">
    <source>
        <dbReference type="ARBA" id="ARBA00023128"/>
    </source>
</evidence>
<evidence type="ECO:0000256" key="8">
    <source>
        <dbReference type="ARBA" id="ARBA00022967"/>
    </source>
</evidence>
<dbReference type="AlphaFoldDB" id="A0A0F6PZR6"/>
<feature type="transmembrane region" description="Helical" evidence="16">
    <location>
        <begin position="385"/>
        <end position="404"/>
    </location>
</feature>
<keyword evidence="4 16" id="KW-0813">Transport</keyword>
<evidence type="ECO:0000256" key="11">
    <source>
        <dbReference type="ARBA" id="ARBA00023027"/>
    </source>
</evidence>
<comment type="catalytic activity">
    <reaction evidence="15 16">
        <text>a ubiquinone + NADH + 5 H(+)(in) = a ubiquinol + NAD(+) + 4 H(+)(out)</text>
        <dbReference type="Rhea" id="RHEA:29091"/>
        <dbReference type="Rhea" id="RHEA-COMP:9565"/>
        <dbReference type="Rhea" id="RHEA-COMP:9566"/>
        <dbReference type="ChEBI" id="CHEBI:15378"/>
        <dbReference type="ChEBI" id="CHEBI:16389"/>
        <dbReference type="ChEBI" id="CHEBI:17976"/>
        <dbReference type="ChEBI" id="CHEBI:57540"/>
        <dbReference type="ChEBI" id="CHEBI:57945"/>
        <dbReference type="EC" id="7.1.1.2"/>
    </reaction>
</comment>
<feature type="transmembrane region" description="Helical" evidence="16">
    <location>
        <begin position="458"/>
        <end position="483"/>
    </location>
</feature>
<feature type="transmembrane region" description="Helical" evidence="16">
    <location>
        <begin position="268"/>
        <end position="288"/>
    </location>
</feature>
<keyword evidence="6 16" id="KW-0812">Transmembrane</keyword>
<evidence type="ECO:0000256" key="2">
    <source>
        <dbReference type="ARBA" id="ARBA00012944"/>
    </source>
</evidence>
<protein>
    <recommendedName>
        <fullName evidence="3 16">NADH-ubiquinone oxidoreductase chain 5</fullName>
        <ecNumber evidence="2 16">7.1.1.2</ecNumber>
    </recommendedName>
</protein>
<dbReference type="InterPro" id="IPR003945">
    <property type="entry name" value="NU5C-like"/>
</dbReference>
<feature type="domain" description="NADH:quinone oxidoreductase/Mrp antiporter transmembrane" evidence="17">
    <location>
        <begin position="75"/>
        <end position="351"/>
    </location>
</feature>
<evidence type="ECO:0000256" key="7">
    <source>
        <dbReference type="ARBA" id="ARBA00022792"/>
    </source>
</evidence>
<dbReference type="GO" id="GO:0005743">
    <property type="term" value="C:mitochondrial inner membrane"/>
    <property type="evidence" value="ECO:0007669"/>
    <property type="project" value="UniProtKB-SubCell"/>
</dbReference>
<keyword evidence="13 16" id="KW-0496">Mitochondrion</keyword>
<dbReference type="InterPro" id="IPR001516">
    <property type="entry name" value="Proton_antipo_N"/>
</dbReference>
<keyword evidence="7" id="KW-0999">Mitochondrion inner membrane</keyword>
<sequence>MLSLDLFSGYGLTVDLTMVFDFASLAFGSLVLMISFSVCLYSLSYMFHDPRNSGFFILVFMFVMSMMILITVGSFVCLLLGWDGLGVTSFCLVIFYQNSGSTSAGLITFFINRLGDVFLLISIALFFMDVSGGYMFFSSDWSCMLGACALLVAGAATKSAQVPFSVWLPAAMAAPTPVSALVHSSTLVTAGVYLLIRFSSYFYSMWAIWLVLIGGGILTSIMAGTCAIFERDMKKVVAFSTMSQLGVMVYSIGFGLVLFSLFHLFMHALFKALLFLCAGELIHAMGGYQDFRVYGGLSSYFPYTSSILGGSLLSMAGFVFFSGFYSKDQIWEVFEFSGLWGWVLVSAVFLTILLTVAYSVRFFLGINLVDTGSHPFVSIGNGDRFMMASMVGLFAMSIFGGSLFVSFVDGLVTESICLNYQEKIILLETTFLGTLLWLGLQGLSAMRKDLEARVTTAFLSMWFLVYLSSHGFVTSMFNIVSYVKSVLDAGWFEWLGGYGLYSLAVRSASTTATFNRAGWSVLSLFAGSVFLALLWILI</sequence>
<keyword evidence="12 16" id="KW-0830">Ubiquinone</keyword>
<dbReference type="GO" id="GO:0042773">
    <property type="term" value="P:ATP synthesis coupled electron transport"/>
    <property type="evidence" value="ECO:0007669"/>
    <property type="project" value="InterPro"/>
</dbReference>